<dbReference type="InterPro" id="IPR040079">
    <property type="entry name" value="Glutathione_S-Trfase"/>
</dbReference>
<dbReference type="InterPro" id="IPR036249">
    <property type="entry name" value="Thioredoxin-like_sf"/>
</dbReference>
<evidence type="ECO:0000256" key="1">
    <source>
        <dbReference type="RuleBase" id="RU003494"/>
    </source>
</evidence>
<feature type="domain" description="GST C-terminal" evidence="3">
    <location>
        <begin position="104"/>
        <end position="229"/>
    </location>
</feature>
<dbReference type="InterPro" id="IPR004045">
    <property type="entry name" value="Glutathione_S-Trfase_N"/>
</dbReference>
<dbReference type="SUPFAM" id="SSF47616">
    <property type="entry name" value="GST C-terminal domain-like"/>
    <property type="match status" value="1"/>
</dbReference>
<dbReference type="PROSITE" id="PS50405">
    <property type="entry name" value="GST_CTER"/>
    <property type="match status" value="1"/>
</dbReference>
<dbReference type="PANTHER" id="PTHR44051">
    <property type="entry name" value="GLUTATHIONE S-TRANSFERASE-RELATED"/>
    <property type="match status" value="1"/>
</dbReference>
<dbReference type="GO" id="GO:0004364">
    <property type="term" value="F:glutathione transferase activity"/>
    <property type="evidence" value="ECO:0007669"/>
    <property type="project" value="UniProtKB-EC"/>
</dbReference>
<dbReference type="Proteomes" id="UP000182373">
    <property type="component" value="Chromosome"/>
</dbReference>
<dbReference type="EC" id="2.5.1.18" evidence="4"/>
<evidence type="ECO:0000313" key="4">
    <source>
        <dbReference type="EMBL" id="APH54052.1"/>
    </source>
</evidence>
<evidence type="ECO:0000259" key="2">
    <source>
        <dbReference type="PROSITE" id="PS50404"/>
    </source>
</evidence>
<protein>
    <submittedName>
        <fullName evidence="4">Glutathione S-transferase</fullName>
        <ecNumber evidence="4">2.5.1.18</ecNumber>
    </submittedName>
</protein>
<feature type="domain" description="GST N-terminal" evidence="2">
    <location>
        <begin position="14"/>
        <end position="101"/>
    </location>
</feature>
<dbReference type="EMBL" id="CP018191">
    <property type="protein sequence ID" value="APH54052.1"/>
    <property type="molecule type" value="Genomic_DNA"/>
</dbReference>
<sequence>MSDKQSATDSARLPSMIKLWTWPTPNGQKIHIALEELGLPYRVIPVDIRKGEQFSPEFLGITPNHRIPAIIDPDGPGGQALTLWESGAILIYLAEKTGRLLPADPVGRLKAIQWLMFQMGGVGPMFGQWNHFSAYAPETIPYAVERYQNEVLRLHRVLETRLKEADYLAGTEYSIADIATFPWITALTAKLPVLDDYPAVRRWHDCIASRDAVQRGMSVLQDRRQTTPITDAEREVLFGSSQTTLPGA</sequence>
<dbReference type="SFLD" id="SFLDG01151">
    <property type="entry name" value="Main.2:_Nu-like"/>
    <property type="match status" value="1"/>
</dbReference>
<dbReference type="PROSITE" id="PS50404">
    <property type="entry name" value="GST_NTER"/>
    <property type="match status" value="1"/>
</dbReference>
<dbReference type="SUPFAM" id="SSF52833">
    <property type="entry name" value="Thioredoxin-like"/>
    <property type="match status" value="1"/>
</dbReference>
<organism evidence="4 5">
    <name type="scientific">Granulibacter bethesdensis</name>
    <dbReference type="NCBI Taxonomy" id="364410"/>
    <lineage>
        <taxon>Bacteria</taxon>
        <taxon>Pseudomonadati</taxon>
        <taxon>Pseudomonadota</taxon>
        <taxon>Alphaproteobacteria</taxon>
        <taxon>Acetobacterales</taxon>
        <taxon>Acetobacteraceae</taxon>
        <taxon>Granulibacter</taxon>
    </lineage>
</organism>
<evidence type="ECO:0000259" key="3">
    <source>
        <dbReference type="PROSITE" id="PS50405"/>
    </source>
</evidence>
<dbReference type="SFLD" id="SFLDG00358">
    <property type="entry name" value="Main_(cytGST)"/>
    <property type="match status" value="1"/>
</dbReference>
<gene>
    <name evidence="4" type="ORF">GbCGDNIH9_0799</name>
</gene>
<keyword evidence="4" id="KW-0808">Transferase</keyword>
<dbReference type="SFLD" id="SFLDS00019">
    <property type="entry name" value="Glutathione_Transferase_(cytos"/>
    <property type="match status" value="1"/>
</dbReference>
<dbReference type="InterPro" id="IPR010987">
    <property type="entry name" value="Glutathione-S-Trfase_C-like"/>
</dbReference>
<accession>A0AAC9KBW8</accession>
<dbReference type="Gene3D" id="1.20.1050.10">
    <property type="match status" value="1"/>
</dbReference>
<proteinExistence type="inferred from homology"/>
<dbReference type="Gene3D" id="3.40.30.10">
    <property type="entry name" value="Glutaredoxin"/>
    <property type="match status" value="1"/>
</dbReference>
<evidence type="ECO:0000313" key="5">
    <source>
        <dbReference type="Proteomes" id="UP000182373"/>
    </source>
</evidence>
<reference evidence="5" key="1">
    <citation type="submission" date="2016-11" db="EMBL/GenBank/DDBJ databases">
        <title>Comparative genomic and phenotypic analysis of Granulibacter bethesdensis clinical isolates from patients with chronic granulomatous disease.</title>
        <authorList>
            <person name="Zarember K.A."/>
            <person name="Porcella S.F."/>
            <person name="Chu J."/>
            <person name="Ding L."/>
            <person name="Dahlstrom E."/>
            <person name="Barbian K."/>
            <person name="Martens C."/>
            <person name="Sykora L."/>
            <person name="Kramer S."/>
            <person name="Pettinato A.M."/>
            <person name="Hong H."/>
            <person name="Wald G."/>
            <person name="Berg L.J."/>
            <person name="Rogge L.S."/>
            <person name="Greenberg D.E."/>
            <person name="Falcone E.L."/>
            <person name="Neves J.F."/>
            <person name="Simoes M.J."/>
            <person name="Casal M."/>
            <person name="Rodriguez-Lopez F.C."/>
            <person name="Zelazny A."/>
            <person name="Gallin J.I."/>
            <person name="Holland S.M."/>
        </authorList>
    </citation>
    <scope>NUCLEOTIDE SEQUENCE [LARGE SCALE GENOMIC DNA]</scope>
    <source>
        <strain evidence="5">NIH9.1</strain>
    </source>
</reference>
<dbReference type="InterPro" id="IPR004046">
    <property type="entry name" value="GST_C"/>
</dbReference>
<dbReference type="Pfam" id="PF02798">
    <property type="entry name" value="GST_N"/>
    <property type="match status" value="1"/>
</dbReference>
<name>A0AAC9KBW8_9PROT</name>
<dbReference type="Pfam" id="PF00043">
    <property type="entry name" value="GST_C"/>
    <property type="match status" value="1"/>
</dbReference>
<comment type="similarity">
    <text evidence="1">Belongs to the GST superfamily.</text>
</comment>
<dbReference type="CDD" id="cd03048">
    <property type="entry name" value="GST_N_Ure2p_like"/>
    <property type="match status" value="1"/>
</dbReference>
<dbReference type="PANTHER" id="PTHR44051:SF19">
    <property type="entry name" value="DISULFIDE-BOND OXIDOREDUCTASE YFCG"/>
    <property type="match status" value="1"/>
</dbReference>
<dbReference type="AlphaFoldDB" id="A0AAC9KBW8"/>
<dbReference type="InterPro" id="IPR036282">
    <property type="entry name" value="Glutathione-S-Trfase_C_sf"/>
</dbReference>